<dbReference type="Proteomes" id="UP001064048">
    <property type="component" value="Chromosome 11"/>
</dbReference>
<reference evidence="1 2" key="1">
    <citation type="journal article" date="2022" name="Genome Biol. Evol.">
        <title>The Spruce Budworm Genome: Reconstructing the Evolutionary History of Antifreeze Proteins.</title>
        <authorList>
            <person name="Beliveau C."/>
            <person name="Gagne P."/>
            <person name="Picq S."/>
            <person name="Vernygora O."/>
            <person name="Keeling C.I."/>
            <person name="Pinkney K."/>
            <person name="Doucet D."/>
            <person name="Wen F."/>
            <person name="Johnston J.S."/>
            <person name="Maaroufi H."/>
            <person name="Boyle B."/>
            <person name="Laroche J."/>
            <person name="Dewar K."/>
            <person name="Juretic N."/>
            <person name="Blackburn G."/>
            <person name="Nisole A."/>
            <person name="Brunet B."/>
            <person name="Brandao M."/>
            <person name="Lumley L."/>
            <person name="Duan J."/>
            <person name="Quan G."/>
            <person name="Lucarotti C.J."/>
            <person name="Roe A.D."/>
            <person name="Sperling F.A.H."/>
            <person name="Levesque R.C."/>
            <person name="Cusson M."/>
        </authorList>
    </citation>
    <scope>NUCLEOTIDE SEQUENCE [LARGE SCALE GENOMIC DNA]</scope>
    <source>
        <strain evidence="1">Glfc:IPQL:Cfum</strain>
    </source>
</reference>
<name>A0ACC0JMW7_CHOFU</name>
<dbReference type="EMBL" id="CM046111">
    <property type="protein sequence ID" value="KAI8425472.1"/>
    <property type="molecule type" value="Genomic_DNA"/>
</dbReference>
<organism evidence="1 2">
    <name type="scientific">Choristoneura fumiferana</name>
    <name type="common">Spruce budworm moth</name>
    <name type="synonym">Archips fumiferana</name>
    <dbReference type="NCBI Taxonomy" id="7141"/>
    <lineage>
        <taxon>Eukaryota</taxon>
        <taxon>Metazoa</taxon>
        <taxon>Ecdysozoa</taxon>
        <taxon>Arthropoda</taxon>
        <taxon>Hexapoda</taxon>
        <taxon>Insecta</taxon>
        <taxon>Pterygota</taxon>
        <taxon>Neoptera</taxon>
        <taxon>Endopterygota</taxon>
        <taxon>Lepidoptera</taxon>
        <taxon>Glossata</taxon>
        <taxon>Ditrysia</taxon>
        <taxon>Tortricoidea</taxon>
        <taxon>Tortricidae</taxon>
        <taxon>Tortricinae</taxon>
        <taxon>Choristoneura</taxon>
    </lineage>
</organism>
<evidence type="ECO:0000313" key="1">
    <source>
        <dbReference type="EMBL" id="KAI8425472.1"/>
    </source>
</evidence>
<keyword evidence="2" id="KW-1185">Reference proteome</keyword>
<sequence length="105" mass="11399">METADRQAQRRMSTNELNHDASSHPSLSELSTRVAPRAPLLKDSRLPLPGPQDIEAIKKVAQILAMLAEQVIPAIIGEPPGACAPATPTTRRQTPSTTRRQLTIN</sequence>
<comment type="caution">
    <text evidence="1">The sequence shown here is derived from an EMBL/GenBank/DDBJ whole genome shotgun (WGS) entry which is preliminary data.</text>
</comment>
<accession>A0ACC0JMW7</accession>
<gene>
    <name evidence="1" type="ORF">MSG28_007217</name>
</gene>
<protein>
    <submittedName>
        <fullName evidence="1">Uncharacterized protein</fullName>
    </submittedName>
</protein>
<evidence type="ECO:0000313" key="2">
    <source>
        <dbReference type="Proteomes" id="UP001064048"/>
    </source>
</evidence>
<proteinExistence type="predicted"/>